<evidence type="ECO:0000313" key="1">
    <source>
        <dbReference type="EMBL" id="KZT27445.1"/>
    </source>
</evidence>
<keyword evidence="2" id="KW-1185">Reference proteome</keyword>
<sequence>MYPSSPRLVRVIRRTKIPNKTRVGIIPPLLPTTRAENRVTLMDALKQRKEELGAHYPSNIRLEPMLDKRVFKPVAKEHRTALKDMLRER</sequence>
<accession>A0A165U087</accession>
<name>A0A165U087_9AGAM</name>
<organism evidence="1 2">
    <name type="scientific">Neolentinus lepideus HHB14362 ss-1</name>
    <dbReference type="NCBI Taxonomy" id="1314782"/>
    <lineage>
        <taxon>Eukaryota</taxon>
        <taxon>Fungi</taxon>
        <taxon>Dikarya</taxon>
        <taxon>Basidiomycota</taxon>
        <taxon>Agaricomycotina</taxon>
        <taxon>Agaricomycetes</taxon>
        <taxon>Gloeophyllales</taxon>
        <taxon>Gloeophyllaceae</taxon>
        <taxon>Neolentinus</taxon>
    </lineage>
</organism>
<dbReference type="OrthoDB" id="3237970at2759"/>
<dbReference type="EMBL" id="KV425562">
    <property type="protein sequence ID" value="KZT27445.1"/>
    <property type="molecule type" value="Genomic_DNA"/>
</dbReference>
<dbReference type="AlphaFoldDB" id="A0A165U087"/>
<dbReference type="Proteomes" id="UP000076761">
    <property type="component" value="Unassembled WGS sequence"/>
</dbReference>
<gene>
    <name evidence="1" type="ORF">NEOLEDRAFT_1060926</name>
</gene>
<protein>
    <submittedName>
        <fullName evidence="1">Uncharacterized protein</fullName>
    </submittedName>
</protein>
<evidence type="ECO:0000313" key="2">
    <source>
        <dbReference type="Proteomes" id="UP000076761"/>
    </source>
</evidence>
<reference evidence="1 2" key="1">
    <citation type="journal article" date="2016" name="Mol. Biol. Evol.">
        <title>Comparative Genomics of Early-Diverging Mushroom-Forming Fungi Provides Insights into the Origins of Lignocellulose Decay Capabilities.</title>
        <authorList>
            <person name="Nagy L.G."/>
            <person name="Riley R."/>
            <person name="Tritt A."/>
            <person name="Adam C."/>
            <person name="Daum C."/>
            <person name="Floudas D."/>
            <person name="Sun H."/>
            <person name="Yadav J.S."/>
            <person name="Pangilinan J."/>
            <person name="Larsson K.H."/>
            <person name="Matsuura K."/>
            <person name="Barry K."/>
            <person name="Labutti K."/>
            <person name="Kuo R."/>
            <person name="Ohm R.A."/>
            <person name="Bhattacharya S.S."/>
            <person name="Shirouzu T."/>
            <person name="Yoshinaga Y."/>
            <person name="Martin F.M."/>
            <person name="Grigoriev I.V."/>
            <person name="Hibbett D.S."/>
        </authorList>
    </citation>
    <scope>NUCLEOTIDE SEQUENCE [LARGE SCALE GENOMIC DNA]</scope>
    <source>
        <strain evidence="1 2">HHB14362 ss-1</strain>
    </source>
</reference>
<proteinExistence type="predicted"/>
<dbReference type="InParanoid" id="A0A165U087"/>